<dbReference type="OrthoDB" id="39996at10239"/>
<proteinExistence type="predicted"/>
<keyword evidence="2" id="KW-1185">Reference proteome</keyword>
<accession>A0A088F6G5</accession>
<dbReference type="Proteomes" id="UP000029367">
    <property type="component" value="Segment"/>
</dbReference>
<dbReference type="GeneID" id="22277665"/>
<dbReference type="RefSeq" id="YP_009101365.1">
    <property type="nucleotide sequence ID" value="NC_025445.1"/>
</dbReference>
<name>A0A088F6G5_9CAUD</name>
<organism evidence="1 2">
    <name type="scientific">Escherichia phage J8-65</name>
    <dbReference type="NCBI Taxonomy" id="1536597"/>
    <lineage>
        <taxon>Viruses</taxon>
        <taxon>Duplodnaviria</taxon>
        <taxon>Heunggongvirae</taxon>
        <taxon>Uroviricota</taxon>
        <taxon>Caudoviricetes</taxon>
        <taxon>Autographivirales</taxon>
        <taxon>Autoscriptoviridae</taxon>
        <taxon>Stentvirinae</taxon>
        <taxon>Bonnellvirus</taxon>
        <taxon>Bonnellvirus smaasur</taxon>
        <taxon>Bonnellvirus J865</taxon>
    </lineage>
</organism>
<reference evidence="1 2" key="1">
    <citation type="submission" date="2014-07" db="EMBL/GenBank/DDBJ databases">
        <title>Synergy as a Rationale for Phage Therapy using Phage Cocktails.</title>
        <authorList>
            <person name="Schmerer M."/>
            <person name="Molineux I.J."/>
            <person name="Bull J.J."/>
        </authorList>
    </citation>
    <scope>NUCLEOTIDE SEQUENCE [LARGE SCALE GENOMIC DNA]</scope>
</reference>
<protein>
    <submittedName>
        <fullName evidence="1">Uncharacterized protein</fullName>
    </submittedName>
</protein>
<sequence length="63" mass="7354">MEERTYRAAPLNQREQELIRAQYRKGDAFRGAEALGERFNVAPEDIYAVVNFTYTKGRKKSDK</sequence>
<evidence type="ECO:0000313" key="1">
    <source>
        <dbReference type="EMBL" id="AIM40518.1"/>
    </source>
</evidence>
<evidence type="ECO:0000313" key="2">
    <source>
        <dbReference type="Proteomes" id="UP000029367"/>
    </source>
</evidence>
<dbReference type="EMBL" id="KM247287">
    <property type="protein sequence ID" value="AIM40518.1"/>
    <property type="molecule type" value="Genomic_DNA"/>
</dbReference>
<dbReference type="KEGG" id="vg:22277665"/>